<protein>
    <submittedName>
        <fullName evidence="3">Helix-turn-helix domain-containing protein</fullName>
    </submittedName>
</protein>
<dbReference type="SMART" id="SM00346">
    <property type="entry name" value="HTH_ICLR"/>
    <property type="match status" value="1"/>
</dbReference>
<dbReference type="OrthoDB" id="9807558at2"/>
<accession>A0A844B8X7</accession>
<evidence type="ECO:0000313" key="4">
    <source>
        <dbReference type="Proteomes" id="UP000487350"/>
    </source>
</evidence>
<dbReference type="GO" id="GO:0003700">
    <property type="term" value="F:DNA-binding transcription factor activity"/>
    <property type="evidence" value="ECO:0007669"/>
    <property type="project" value="TreeGrafter"/>
</dbReference>
<feature type="region of interest" description="Disordered" evidence="1">
    <location>
        <begin position="1"/>
        <end position="20"/>
    </location>
</feature>
<gene>
    <name evidence="3" type="ORF">GHT07_20210</name>
</gene>
<keyword evidence="4" id="KW-1185">Reference proteome</keyword>
<feature type="compositionally biased region" description="Basic and acidic residues" evidence="1">
    <location>
        <begin position="1"/>
        <end position="10"/>
    </location>
</feature>
<dbReference type="RefSeq" id="WP_153586896.1">
    <property type="nucleotide sequence ID" value="NZ_WJBU01000027.1"/>
</dbReference>
<organism evidence="3 4">
    <name type="scientific">Caenimonas koreensis DSM 17982</name>
    <dbReference type="NCBI Taxonomy" id="1121255"/>
    <lineage>
        <taxon>Bacteria</taxon>
        <taxon>Pseudomonadati</taxon>
        <taxon>Pseudomonadota</taxon>
        <taxon>Betaproteobacteria</taxon>
        <taxon>Burkholderiales</taxon>
        <taxon>Comamonadaceae</taxon>
        <taxon>Caenimonas</taxon>
    </lineage>
</organism>
<sequence>MAKLDDDHAGKRQMARIHFTKPLPSISDSRTIVLKTGAKNATNTCQTIFAVRKLIRMTKSSPIVQNESSRESLPDREFVTALARGIDVLNAFSSEYPEMTLSQVSMRTGLSAATVRRSLITFEQLGYVRREGRNFLLSPKVLTLGTNYLRVGRDSCKTQQKRP</sequence>
<dbReference type="InterPro" id="IPR050707">
    <property type="entry name" value="HTH_MetabolicPath_Reg"/>
</dbReference>
<dbReference type="AlphaFoldDB" id="A0A844B8X7"/>
<dbReference type="PROSITE" id="PS51077">
    <property type="entry name" value="HTH_ICLR"/>
    <property type="match status" value="1"/>
</dbReference>
<dbReference type="InterPro" id="IPR036390">
    <property type="entry name" value="WH_DNA-bd_sf"/>
</dbReference>
<dbReference type="InterPro" id="IPR036388">
    <property type="entry name" value="WH-like_DNA-bd_sf"/>
</dbReference>
<evidence type="ECO:0000259" key="2">
    <source>
        <dbReference type="PROSITE" id="PS51077"/>
    </source>
</evidence>
<feature type="domain" description="HTH iclR-type" evidence="2">
    <location>
        <begin position="79"/>
        <end position="139"/>
    </location>
</feature>
<evidence type="ECO:0000313" key="3">
    <source>
        <dbReference type="EMBL" id="MRD49603.1"/>
    </source>
</evidence>
<dbReference type="Gene3D" id="1.10.10.10">
    <property type="entry name" value="Winged helix-like DNA-binding domain superfamily/Winged helix DNA-binding domain"/>
    <property type="match status" value="1"/>
</dbReference>
<dbReference type="Pfam" id="PF09339">
    <property type="entry name" value="HTH_IclR"/>
    <property type="match status" value="1"/>
</dbReference>
<name>A0A844B8X7_9BURK</name>
<comment type="caution">
    <text evidence="3">The sequence shown here is derived from an EMBL/GenBank/DDBJ whole genome shotgun (WGS) entry which is preliminary data.</text>
</comment>
<proteinExistence type="predicted"/>
<dbReference type="GO" id="GO:0003677">
    <property type="term" value="F:DNA binding"/>
    <property type="evidence" value="ECO:0007669"/>
    <property type="project" value="InterPro"/>
</dbReference>
<dbReference type="PANTHER" id="PTHR30136:SF34">
    <property type="entry name" value="TRANSCRIPTIONAL REGULATOR"/>
    <property type="match status" value="1"/>
</dbReference>
<dbReference type="GO" id="GO:0045892">
    <property type="term" value="P:negative regulation of DNA-templated transcription"/>
    <property type="evidence" value="ECO:0007669"/>
    <property type="project" value="TreeGrafter"/>
</dbReference>
<evidence type="ECO:0000256" key="1">
    <source>
        <dbReference type="SAM" id="MobiDB-lite"/>
    </source>
</evidence>
<dbReference type="Proteomes" id="UP000487350">
    <property type="component" value="Unassembled WGS sequence"/>
</dbReference>
<dbReference type="PANTHER" id="PTHR30136">
    <property type="entry name" value="HELIX-TURN-HELIX TRANSCRIPTIONAL REGULATOR, ICLR FAMILY"/>
    <property type="match status" value="1"/>
</dbReference>
<reference evidence="3 4" key="1">
    <citation type="submission" date="2019-11" db="EMBL/GenBank/DDBJ databases">
        <title>Caenimonas koreensis gen. nov., sp. nov., isolated from activated sludge.</title>
        <authorList>
            <person name="Seung H.R."/>
        </authorList>
    </citation>
    <scope>NUCLEOTIDE SEQUENCE [LARGE SCALE GENOMIC DNA]</scope>
    <source>
        <strain evidence="3 4">EMB320</strain>
    </source>
</reference>
<dbReference type="InterPro" id="IPR005471">
    <property type="entry name" value="Tscrpt_reg_IclR_N"/>
</dbReference>
<dbReference type="SUPFAM" id="SSF46785">
    <property type="entry name" value="Winged helix' DNA-binding domain"/>
    <property type="match status" value="1"/>
</dbReference>
<dbReference type="EMBL" id="WJBU01000027">
    <property type="protein sequence ID" value="MRD49603.1"/>
    <property type="molecule type" value="Genomic_DNA"/>
</dbReference>